<evidence type="ECO:0000313" key="2">
    <source>
        <dbReference type="EMBL" id="SPC76734.1"/>
    </source>
</evidence>
<dbReference type="EMBL" id="OIVN01000232">
    <property type="protein sequence ID" value="SPC76734.1"/>
    <property type="molecule type" value="Genomic_DNA"/>
</dbReference>
<accession>A0A2N9EQ92</accession>
<feature type="signal peptide" evidence="1">
    <location>
        <begin position="1"/>
        <end position="20"/>
    </location>
</feature>
<organism evidence="2">
    <name type="scientific">Fagus sylvatica</name>
    <name type="common">Beechnut</name>
    <dbReference type="NCBI Taxonomy" id="28930"/>
    <lineage>
        <taxon>Eukaryota</taxon>
        <taxon>Viridiplantae</taxon>
        <taxon>Streptophyta</taxon>
        <taxon>Embryophyta</taxon>
        <taxon>Tracheophyta</taxon>
        <taxon>Spermatophyta</taxon>
        <taxon>Magnoliopsida</taxon>
        <taxon>eudicotyledons</taxon>
        <taxon>Gunneridae</taxon>
        <taxon>Pentapetalae</taxon>
        <taxon>rosids</taxon>
        <taxon>fabids</taxon>
        <taxon>Fagales</taxon>
        <taxon>Fagaceae</taxon>
        <taxon>Fagus</taxon>
    </lineage>
</organism>
<reference evidence="2" key="1">
    <citation type="submission" date="2018-02" db="EMBL/GenBank/DDBJ databases">
        <authorList>
            <person name="Cohen D.B."/>
            <person name="Kent A.D."/>
        </authorList>
    </citation>
    <scope>NUCLEOTIDE SEQUENCE</scope>
</reference>
<keyword evidence="1" id="KW-0732">Signal</keyword>
<name>A0A2N9EQ92_FAGSY</name>
<feature type="chain" id="PRO_5014880017" description="Secreted protein" evidence="1">
    <location>
        <begin position="21"/>
        <end position="110"/>
    </location>
</feature>
<dbReference type="AlphaFoldDB" id="A0A2N9EQ92"/>
<gene>
    <name evidence="2" type="ORF">FSB_LOCUS4616</name>
</gene>
<proteinExistence type="predicted"/>
<evidence type="ECO:0008006" key="3">
    <source>
        <dbReference type="Google" id="ProtNLM"/>
    </source>
</evidence>
<sequence>MLCSALLSFLFLCLCSPSLPLLSAFALCPTLPSHPKPAFPRTTPPPPRAGPDALCLCSFSAPSLCRPRFGPDEVVGELVVEGGAVGLELGSELVVEGAHGGTRARIRALG</sequence>
<protein>
    <recommendedName>
        <fullName evidence="3">Secreted protein</fullName>
    </recommendedName>
</protein>
<evidence type="ECO:0000256" key="1">
    <source>
        <dbReference type="SAM" id="SignalP"/>
    </source>
</evidence>